<keyword evidence="6 10" id="KW-0735">Signal-anchor</keyword>
<evidence type="ECO:0000256" key="5">
    <source>
        <dbReference type="ARBA" id="ARBA00022692"/>
    </source>
</evidence>
<evidence type="ECO:0000256" key="10">
    <source>
        <dbReference type="RuleBase" id="RU363063"/>
    </source>
</evidence>
<dbReference type="GeneID" id="18932455"/>
<organism evidence="14">
    <name type="scientific">Melampsora larici-populina (strain 98AG31 / pathotype 3-4-7)</name>
    <name type="common">Poplar leaf rust fungus</name>
    <dbReference type="NCBI Taxonomy" id="747676"/>
    <lineage>
        <taxon>Eukaryota</taxon>
        <taxon>Fungi</taxon>
        <taxon>Dikarya</taxon>
        <taxon>Basidiomycota</taxon>
        <taxon>Pucciniomycotina</taxon>
        <taxon>Pucciniomycetes</taxon>
        <taxon>Pucciniales</taxon>
        <taxon>Melampsoraceae</taxon>
        <taxon>Melampsora</taxon>
    </lineage>
</organism>
<name>F4S9W6_MELLP</name>
<dbReference type="InterPro" id="IPR002659">
    <property type="entry name" value="Glyco_trans_31"/>
</dbReference>
<evidence type="ECO:0000256" key="1">
    <source>
        <dbReference type="ARBA" id="ARBA00004323"/>
    </source>
</evidence>
<evidence type="ECO:0000256" key="4">
    <source>
        <dbReference type="ARBA" id="ARBA00022679"/>
    </source>
</evidence>
<keyword evidence="9 10" id="KW-0472">Membrane</keyword>
<feature type="compositionally biased region" description="Basic and acidic residues" evidence="11">
    <location>
        <begin position="1"/>
        <end position="14"/>
    </location>
</feature>
<keyword evidence="4 13" id="KW-0808">Transferase</keyword>
<dbReference type="KEGG" id="mlr:MELLADRAFT_73675"/>
<dbReference type="KEGG" id="mlr:MELLADRAFT_73586"/>
<evidence type="ECO:0000256" key="6">
    <source>
        <dbReference type="ARBA" id="ARBA00022968"/>
    </source>
</evidence>
<keyword evidence="5 10" id="KW-0812">Transmembrane</keyword>
<keyword evidence="14" id="KW-1185">Reference proteome</keyword>
<comment type="subcellular location">
    <subcellularLocation>
        <location evidence="1 10">Golgi apparatus membrane</location>
        <topology evidence="1 10">Single-pass type II membrane protein</topology>
    </subcellularLocation>
</comment>
<dbReference type="STRING" id="747676.F4S9W6"/>
<dbReference type="eggNOG" id="KOG2287">
    <property type="taxonomic scope" value="Eukaryota"/>
</dbReference>
<dbReference type="GeneID" id="18932427"/>
<proteinExistence type="inferred from homology"/>
<dbReference type="RefSeq" id="XP_007418137.1">
    <property type="nucleotide sequence ID" value="XM_007418075.1"/>
</dbReference>
<keyword evidence="8 10" id="KW-0333">Golgi apparatus</keyword>
<sequence length="502" mass="58856">MNHTNHNQDQRRLLQQEQEQEPLKKKLSKLIPNQIKNQFKSNHQPLLPDPNHPTRFKPSNNQRLSKLIIIIISSILIIYNLISWTLDQPNHLQLDPIIDPITFQIKPIGDPYQKTKNIQTKTKSSVSIELQNQERLSNYNLRILHAIHRNITKASKELKNKSIPIHYDPLEETHADQLDPSLTKNHPSNLSEYLWYKGDQGLRSNRPVSRFKCDAKLQKDCSLLFIGIFTTPDRYSKRNLIRTLLKADLPPSSSSSSNHQAPIIDLVFISGKPKNEYWNYLIEEENKRYGNDVIVLENLEKDNIDLGKTYEFFRWVSMGANGRWKMDRVLDREIGLENRDPRIKEIGRPQFVMKSDDDTFLVIPNLIKEFQNLDCGSNIYWGTSQGSNPLFPAYFRGLAYALSWPLVEWIGTSNMSYESQVGIEDARVGAWLSDLDDRVDRLMRIDLGWRMGDWNQLEIDSDTVALHWLKSIEWFPMVKFRVLEAWRRSGLVYRWDWYFKLP</sequence>
<dbReference type="VEuPathDB" id="FungiDB:MELLADRAFT_73586"/>
<evidence type="ECO:0000256" key="3">
    <source>
        <dbReference type="ARBA" id="ARBA00022676"/>
    </source>
</evidence>
<dbReference type="EC" id="2.4.1.-" evidence="10"/>
<comment type="similarity">
    <text evidence="2 10">Belongs to the glycosyltransferase 31 family.</text>
</comment>
<evidence type="ECO:0000256" key="7">
    <source>
        <dbReference type="ARBA" id="ARBA00022989"/>
    </source>
</evidence>
<dbReference type="EMBL" id="GL883173">
    <property type="protein sequence ID" value="EGF98589.1"/>
    <property type="molecule type" value="Genomic_DNA"/>
</dbReference>
<dbReference type="PANTHER" id="PTHR11214">
    <property type="entry name" value="BETA-1,3-N-ACETYLGLUCOSAMINYLTRANSFERASE"/>
    <property type="match status" value="1"/>
</dbReference>
<dbReference type="AlphaFoldDB" id="F4S9W6"/>
<protein>
    <recommendedName>
        <fullName evidence="10">Hexosyltransferase</fullName>
        <ecNumber evidence="10">2.4.1.-</ecNumber>
    </recommendedName>
</protein>
<feature type="transmembrane region" description="Helical" evidence="10">
    <location>
        <begin position="67"/>
        <end position="86"/>
    </location>
</feature>
<dbReference type="PANTHER" id="PTHR11214:SF351">
    <property type="entry name" value="BETA-1,3-GALACTOSYLTRANSFERASE PVG3"/>
    <property type="match status" value="1"/>
</dbReference>
<gene>
    <name evidence="13" type="ORF">MELLADRAFT_73586</name>
    <name evidence="12" type="ORF">MELLADRAFT_73675</name>
</gene>
<keyword evidence="3 10" id="KW-0328">Glycosyltransferase</keyword>
<dbReference type="OrthoDB" id="2139606at2759"/>
<evidence type="ECO:0000256" key="9">
    <source>
        <dbReference type="ARBA" id="ARBA00023136"/>
    </source>
</evidence>
<evidence type="ECO:0000256" key="8">
    <source>
        <dbReference type="ARBA" id="ARBA00023034"/>
    </source>
</evidence>
<accession>F4S9W6</accession>
<evidence type="ECO:0000256" key="11">
    <source>
        <dbReference type="SAM" id="MobiDB-lite"/>
    </source>
</evidence>
<dbReference type="Proteomes" id="UP000001072">
    <property type="component" value="Unassembled WGS sequence"/>
</dbReference>
<feature type="region of interest" description="Disordered" evidence="11">
    <location>
        <begin position="1"/>
        <end position="24"/>
    </location>
</feature>
<dbReference type="VEuPathDB" id="FungiDB:MELLADRAFT_73675"/>
<reference evidence="14" key="1">
    <citation type="journal article" date="2011" name="Proc. Natl. Acad. Sci. U.S.A.">
        <title>Obligate biotrophy features unraveled by the genomic analysis of rust fungi.</title>
        <authorList>
            <person name="Duplessis S."/>
            <person name="Cuomo C.A."/>
            <person name="Lin Y.-C."/>
            <person name="Aerts A."/>
            <person name="Tisserant E."/>
            <person name="Veneault-Fourrey C."/>
            <person name="Joly D.L."/>
            <person name="Hacquard S."/>
            <person name="Amselem J."/>
            <person name="Cantarel B.L."/>
            <person name="Chiu R."/>
            <person name="Coutinho P.M."/>
            <person name="Feau N."/>
            <person name="Field M."/>
            <person name="Frey P."/>
            <person name="Gelhaye E."/>
            <person name="Goldberg J."/>
            <person name="Grabherr M.G."/>
            <person name="Kodira C.D."/>
            <person name="Kohler A."/>
            <person name="Kuees U."/>
            <person name="Lindquist E.A."/>
            <person name="Lucas S.M."/>
            <person name="Mago R."/>
            <person name="Mauceli E."/>
            <person name="Morin E."/>
            <person name="Murat C."/>
            <person name="Pangilinan J.L."/>
            <person name="Park R."/>
            <person name="Pearson M."/>
            <person name="Quesneville H."/>
            <person name="Rouhier N."/>
            <person name="Sakthikumar S."/>
            <person name="Salamov A.A."/>
            <person name="Schmutz J."/>
            <person name="Selles B."/>
            <person name="Shapiro H."/>
            <person name="Tanguay P."/>
            <person name="Tuskan G.A."/>
            <person name="Henrissat B."/>
            <person name="Van de Peer Y."/>
            <person name="Rouze P."/>
            <person name="Ellis J.G."/>
            <person name="Dodds P.N."/>
            <person name="Schein J.E."/>
            <person name="Zhong S."/>
            <person name="Hamelin R.C."/>
            <person name="Grigoriev I.V."/>
            <person name="Szabo L.J."/>
            <person name="Martin F."/>
        </authorList>
    </citation>
    <scope>NUCLEOTIDE SEQUENCE [LARGE SCALE GENOMIC DNA]</scope>
    <source>
        <strain evidence="14">98AG31 / pathotype 3-4-7</strain>
    </source>
</reference>
<dbReference type="GO" id="GO:0000139">
    <property type="term" value="C:Golgi membrane"/>
    <property type="evidence" value="ECO:0007669"/>
    <property type="project" value="UniProtKB-SubCell"/>
</dbReference>
<keyword evidence="7 10" id="KW-1133">Transmembrane helix</keyword>
<dbReference type="EMBL" id="GL883191">
    <property type="protein sequence ID" value="EGF97964.1"/>
    <property type="molecule type" value="Genomic_DNA"/>
</dbReference>
<reference evidence="13" key="2">
    <citation type="submission" date="2011-04" db="EMBL/GenBank/DDBJ databases">
        <title>Obligate Biotrophy Features Unraveled by the Genomic Analysis of the Rust Fungi, Melampsora larici-populina and Puccinia graminis f. sp. tritici.</title>
        <authorList>
            <consortium name="US DOE Joint Genome Institute (JGI-PGF)"/>
            <person name="Duplessis S."/>
            <person name="Cuomo C."/>
            <person name="Lin Y.-C."/>
            <person name="Aerts A."/>
            <person name="Tisserant E."/>
            <person name="Veneault-Fourrey C."/>
            <person name="Joly D."/>
            <person name="Hacquard S."/>
            <person name="Amselem J."/>
            <person name="Cantarel B."/>
            <person name="Readman C."/>
            <person name="Coutinho P."/>
            <person name="Feau N."/>
            <person name="Field M."/>
            <person name="Frey P."/>
            <person name="Gelhaye E."/>
            <person name="Goldberg J."/>
            <person name="Grabherr M."/>
            <person name="Kodira C."/>
            <person name="Kohler A."/>
            <person name="Kues U."/>
            <person name="Lindquist E."/>
            <person name="Lucas S."/>
            <person name="Mago R."/>
            <person name="Mauceli E."/>
            <person name="Morin E."/>
            <person name="Murat C."/>
            <person name="Pangilinan J."/>
            <person name="Park R."/>
            <person name="Pearson M."/>
            <person name="Quesneville H."/>
            <person name="Rouhier N."/>
            <person name="Sakthikumar S."/>
            <person name="Salamov A."/>
            <person name="Schmutz J."/>
            <person name="Selles B."/>
            <person name="Shapiro H."/>
            <person name="Tangay P."/>
            <person name="Tuskan G."/>
            <person name="Henrissat B."/>
            <person name="Van de Peer Y."/>
            <person name="Rouze P."/>
            <person name="Schein J."/>
            <person name="Ellis J."/>
            <person name="Dodds P."/>
            <person name="Zhong S."/>
            <person name="Hamelin R."/>
            <person name="Grigoriev I."/>
            <person name="Szabo L."/>
            <person name="Martin F."/>
        </authorList>
    </citation>
    <scope>NUCLEOTIDE SEQUENCE</scope>
    <source>
        <strain evidence="13">98AG31</strain>
    </source>
</reference>
<evidence type="ECO:0000256" key="2">
    <source>
        <dbReference type="ARBA" id="ARBA00008661"/>
    </source>
</evidence>
<dbReference type="GO" id="GO:0051072">
    <property type="term" value="P:4,6-pyruvylated galactose residue biosynthetic process"/>
    <property type="evidence" value="ECO:0007669"/>
    <property type="project" value="TreeGrafter"/>
</dbReference>
<dbReference type="Gene3D" id="3.90.550.50">
    <property type="match status" value="1"/>
</dbReference>
<evidence type="ECO:0000313" key="13">
    <source>
        <dbReference type="EMBL" id="EGF98589.1"/>
    </source>
</evidence>
<dbReference type="RefSeq" id="XP_007418783.1">
    <property type="nucleotide sequence ID" value="XM_007418721.1"/>
</dbReference>
<evidence type="ECO:0000313" key="14">
    <source>
        <dbReference type="Proteomes" id="UP000001072"/>
    </source>
</evidence>
<dbReference type="HOGENOM" id="CLU_542991_0_0_1"/>
<evidence type="ECO:0000313" key="12">
    <source>
        <dbReference type="EMBL" id="EGF97964.1"/>
    </source>
</evidence>
<dbReference type="GO" id="GO:0016758">
    <property type="term" value="F:hexosyltransferase activity"/>
    <property type="evidence" value="ECO:0007669"/>
    <property type="project" value="InterPro"/>
</dbReference>